<name>A0ACB5U155_CANBO</name>
<evidence type="ECO:0000313" key="2">
    <source>
        <dbReference type="Proteomes" id="UP001165101"/>
    </source>
</evidence>
<proteinExistence type="predicted"/>
<accession>A0ACB5U155</accession>
<sequence length="93" mass="10529">MSNLSTVKLLARQFGGATRLVSLSQKRLSSTTTTTTTTDAEPQQQQEPVVEQESLELDTTVDVKLEQVDKFAKEREYASSDLDFDDQHYKEMI</sequence>
<keyword evidence="2" id="KW-1185">Reference proteome</keyword>
<comment type="caution">
    <text evidence="1">The sequence shown here is derived from an EMBL/GenBank/DDBJ whole genome shotgun (WGS) entry which is preliminary data.</text>
</comment>
<evidence type="ECO:0000313" key="1">
    <source>
        <dbReference type="EMBL" id="GME99032.1"/>
    </source>
</evidence>
<reference evidence="1" key="1">
    <citation type="submission" date="2023-04" db="EMBL/GenBank/DDBJ databases">
        <title>Candida boidinii NBRC 1967.</title>
        <authorList>
            <person name="Ichikawa N."/>
            <person name="Sato H."/>
            <person name="Tonouchi N."/>
        </authorList>
    </citation>
    <scope>NUCLEOTIDE SEQUENCE</scope>
    <source>
        <strain evidence="1">NBRC 1967</strain>
    </source>
</reference>
<organism evidence="1 2">
    <name type="scientific">Candida boidinii</name>
    <name type="common">Yeast</name>
    <dbReference type="NCBI Taxonomy" id="5477"/>
    <lineage>
        <taxon>Eukaryota</taxon>
        <taxon>Fungi</taxon>
        <taxon>Dikarya</taxon>
        <taxon>Ascomycota</taxon>
        <taxon>Saccharomycotina</taxon>
        <taxon>Pichiomycetes</taxon>
        <taxon>Pichiales</taxon>
        <taxon>Pichiaceae</taxon>
        <taxon>Ogataea</taxon>
        <taxon>Ogataea/Candida clade</taxon>
    </lineage>
</organism>
<gene>
    <name evidence="1" type="ORF">Cboi01_000516600</name>
</gene>
<dbReference type="EMBL" id="BSXV01003800">
    <property type="protein sequence ID" value="GME99032.1"/>
    <property type="molecule type" value="Genomic_DNA"/>
</dbReference>
<protein>
    <submittedName>
        <fullName evidence="1">Unnamed protein product</fullName>
    </submittedName>
</protein>
<dbReference type="Proteomes" id="UP001165101">
    <property type="component" value="Unassembled WGS sequence"/>
</dbReference>